<evidence type="ECO:0000256" key="1">
    <source>
        <dbReference type="SAM" id="MobiDB-lite"/>
    </source>
</evidence>
<comment type="caution">
    <text evidence="2">The sequence shown here is derived from an EMBL/GenBank/DDBJ whole genome shotgun (WGS) entry which is preliminary data.</text>
</comment>
<organism evidence="2 3">
    <name type="scientific">Nocardioides humi</name>
    <dbReference type="NCBI Taxonomy" id="449461"/>
    <lineage>
        <taxon>Bacteria</taxon>
        <taxon>Bacillati</taxon>
        <taxon>Actinomycetota</taxon>
        <taxon>Actinomycetes</taxon>
        <taxon>Propionibacteriales</taxon>
        <taxon>Nocardioidaceae</taxon>
        <taxon>Nocardioides</taxon>
    </lineage>
</organism>
<dbReference type="EMBL" id="BAAAOR010000010">
    <property type="protein sequence ID" value="GAA1510813.1"/>
    <property type="molecule type" value="Genomic_DNA"/>
</dbReference>
<reference evidence="2 3" key="1">
    <citation type="journal article" date="2019" name="Int. J. Syst. Evol. Microbiol.">
        <title>The Global Catalogue of Microorganisms (GCM) 10K type strain sequencing project: providing services to taxonomists for standard genome sequencing and annotation.</title>
        <authorList>
            <consortium name="The Broad Institute Genomics Platform"/>
            <consortium name="The Broad Institute Genome Sequencing Center for Infectious Disease"/>
            <person name="Wu L."/>
            <person name="Ma J."/>
        </authorList>
    </citation>
    <scope>NUCLEOTIDE SEQUENCE [LARGE SCALE GENOMIC DNA]</scope>
    <source>
        <strain evidence="2 3">JCM 14942</strain>
    </source>
</reference>
<name>A0ABN2A3U0_9ACTN</name>
<proteinExistence type="predicted"/>
<gene>
    <name evidence="2" type="ORF">GCM10009788_14010</name>
</gene>
<evidence type="ECO:0000313" key="3">
    <source>
        <dbReference type="Proteomes" id="UP001500842"/>
    </source>
</evidence>
<evidence type="ECO:0000313" key="2">
    <source>
        <dbReference type="EMBL" id="GAA1510813.1"/>
    </source>
</evidence>
<sequence>MWKTTSYTYDGLDRQRAITVDDPTPSGDLPGDVDESGTTKNVYDGLSATVVGQYDAVNGALSKPEVL</sequence>
<dbReference type="RefSeq" id="WP_141004344.1">
    <property type="nucleotide sequence ID" value="NZ_BAAAOR010000010.1"/>
</dbReference>
<accession>A0ABN2A3U0</accession>
<keyword evidence="3" id="KW-1185">Reference proteome</keyword>
<evidence type="ECO:0008006" key="4">
    <source>
        <dbReference type="Google" id="ProtNLM"/>
    </source>
</evidence>
<protein>
    <recommendedName>
        <fullName evidence="4">YD repeat-containing protein</fullName>
    </recommendedName>
</protein>
<dbReference type="Proteomes" id="UP001500842">
    <property type="component" value="Unassembled WGS sequence"/>
</dbReference>
<feature type="region of interest" description="Disordered" evidence="1">
    <location>
        <begin position="18"/>
        <end position="40"/>
    </location>
</feature>